<dbReference type="GO" id="GO:0005829">
    <property type="term" value="C:cytosol"/>
    <property type="evidence" value="ECO:0007669"/>
    <property type="project" value="UniProtKB-SubCell"/>
</dbReference>
<keyword evidence="19" id="KW-1185">Reference proteome</keyword>
<evidence type="ECO:0000256" key="2">
    <source>
        <dbReference type="ARBA" id="ARBA00004514"/>
    </source>
</evidence>
<feature type="compositionally biased region" description="Basic and acidic residues" evidence="16">
    <location>
        <begin position="1"/>
        <end position="10"/>
    </location>
</feature>
<dbReference type="Proteomes" id="UP000826271">
    <property type="component" value="Unassembled WGS sequence"/>
</dbReference>
<dbReference type="GO" id="GO:0072344">
    <property type="term" value="P:rescue of stalled ribosome"/>
    <property type="evidence" value="ECO:0007669"/>
    <property type="project" value="UniProtKB-UniRule"/>
</dbReference>
<evidence type="ECO:0000256" key="15">
    <source>
        <dbReference type="RuleBase" id="RU367090"/>
    </source>
</evidence>
<gene>
    <name evidence="18" type="ORF">BUALT_Bualt02G0072000</name>
</gene>
<dbReference type="GO" id="GO:0061630">
    <property type="term" value="F:ubiquitin protein ligase activity"/>
    <property type="evidence" value="ECO:0007669"/>
    <property type="project" value="UniProtKB-UniRule"/>
</dbReference>
<dbReference type="SUPFAM" id="SSF57850">
    <property type="entry name" value="RING/U-box"/>
    <property type="match status" value="1"/>
</dbReference>
<dbReference type="GO" id="GO:1990116">
    <property type="term" value="P:ribosome-associated ubiquitin-dependent protein catabolic process"/>
    <property type="evidence" value="ECO:0007669"/>
    <property type="project" value="UniProtKB-UniRule"/>
</dbReference>
<dbReference type="Gene3D" id="3.30.40.10">
    <property type="entry name" value="Zinc/RING finger domain, C3HC4 (zinc finger)"/>
    <property type="match status" value="1"/>
</dbReference>
<dbReference type="GO" id="GO:0043023">
    <property type="term" value="F:ribosomal large subunit binding"/>
    <property type="evidence" value="ECO:0007669"/>
    <property type="project" value="TreeGrafter"/>
</dbReference>
<dbReference type="EC" id="2.3.2.27" evidence="5 15"/>
<dbReference type="SMART" id="SM00744">
    <property type="entry name" value="RINGv"/>
    <property type="match status" value="1"/>
</dbReference>
<dbReference type="GO" id="GO:1990112">
    <property type="term" value="C:RQC complex"/>
    <property type="evidence" value="ECO:0007669"/>
    <property type="project" value="UniProtKB-UniRule"/>
</dbReference>
<evidence type="ECO:0000313" key="19">
    <source>
        <dbReference type="Proteomes" id="UP000826271"/>
    </source>
</evidence>
<comment type="subcellular location">
    <subcellularLocation>
        <location evidence="2">Cytoplasm</location>
        <location evidence="2">Cytosol</location>
    </subcellularLocation>
</comment>
<evidence type="ECO:0000256" key="13">
    <source>
        <dbReference type="ARBA" id="ARBA00022833"/>
    </source>
</evidence>
<comment type="pathway">
    <text evidence="3 15">Protein modification; protein ubiquitination.</text>
</comment>
<dbReference type="InterPro" id="IPR001841">
    <property type="entry name" value="Znf_RING"/>
</dbReference>
<keyword evidence="7" id="KW-0963">Cytoplasm</keyword>
<evidence type="ECO:0000256" key="9">
    <source>
        <dbReference type="ARBA" id="ARBA00022723"/>
    </source>
</evidence>
<dbReference type="InterPro" id="IPR054477">
    <property type="entry name" value="LTN1_E3_ligase_6th"/>
</dbReference>
<evidence type="ECO:0000313" key="18">
    <source>
        <dbReference type="EMBL" id="KAG8387925.1"/>
    </source>
</evidence>
<comment type="catalytic activity">
    <reaction evidence="1 15">
        <text>S-ubiquitinyl-[E2 ubiquitin-conjugating enzyme]-L-cysteine + [acceptor protein]-L-lysine = [E2 ubiquitin-conjugating enzyme]-L-cysteine + N(6)-ubiquitinyl-[acceptor protein]-L-lysine.</text>
        <dbReference type="EC" id="2.3.2.27"/>
    </reaction>
</comment>
<dbReference type="InterPro" id="IPR016024">
    <property type="entry name" value="ARM-type_fold"/>
</dbReference>
<accession>A0AAV6Y911</accession>
<keyword evidence="11 14" id="KW-0863">Zinc-finger</keyword>
<comment type="caution">
    <text evidence="18">The sequence shown here is derived from an EMBL/GenBank/DDBJ whole genome shotgun (WGS) entry which is preliminary data.</text>
</comment>
<keyword evidence="12 15" id="KW-0833">Ubl conjugation pathway</keyword>
<evidence type="ECO:0000256" key="4">
    <source>
        <dbReference type="ARBA" id="ARBA00007997"/>
    </source>
</evidence>
<dbReference type="FunFam" id="3.30.40.10:FF:000038">
    <property type="entry name" value="E3 ubiquitin-protein ligase listerin"/>
    <property type="match status" value="1"/>
</dbReference>
<dbReference type="InterPro" id="IPR011016">
    <property type="entry name" value="Znf_RING-CH"/>
</dbReference>
<proteinExistence type="inferred from homology"/>
<evidence type="ECO:0000256" key="16">
    <source>
        <dbReference type="SAM" id="MobiDB-lite"/>
    </source>
</evidence>
<dbReference type="InterPro" id="IPR039804">
    <property type="entry name" value="RING-CH-C4HC3_LTN1"/>
</dbReference>
<dbReference type="InterPro" id="IPR013083">
    <property type="entry name" value="Znf_RING/FYVE/PHD"/>
</dbReference>
<dbReference type="PROSITE" id="PS50089">
    <property type="entry name" value="ZF_RING_2"/>
    <property type="match status" value="1"/>
</dbReference>
<reference evidence="18" key="1">
    <citation type="submission" date="2019-10" db="EMBL/GenBank/DDBJ databases">
        <authorList>
            <person name="Zhang R."/>
            <person name="Pan Y."/>
            <person name="Wang J."/>
            <person name="Ma R."/>
            <person name="Yu S."/>
        </authorList>
    </citation>
    <scope>NUCLEOTIDE SEQUENCE</scope>
    <source>
        <strain evidence="18">LA-IB0</strain>
        <tissue evidence="18">Leaf</tissue>
    </source>
</reference>
<dbReference type="CDD" id="cd16491">
    <property type="entry name" value="RING-CH-C4HC3_LTN1"/>
    <property type="match status" value="1"/>
</dbReference>
<evidence type="ECO:0000256" key="5">
    <source>
        <dbReference type="ARBA" id="ARBA00012483"/>
    </source>
</evidence>
<evidence type="ECO:0000256" key="11">
    <source>
        <dbReference type="ARBA" id="ARBA00022771"/>
    </source>
</evidence>
<evidence type="ECO:0000256" key="6">
    <source>
        <dbReference type="ARBA" id="ARBA00017157"/>
    </source>
</evidence>
<feature type="region of interest" description="Disordered" evidence="16">
    <location>
        <begin position="1"/>
        <end position="22"/>
    </location>
</feature>
<organism evidence="18 19">
    <name type="scientific">Buddleja alternifolia</name>
    <dbReference type="NCBI Taxonomy" id="168488"/>
    <lineage>
        <taxon>Eukaryota</taxon>
        <taxon>Viridiplantae</taxon>
        <taxon>Streptophyta</taxon>
        <taxon>Embryophyta</taxon>
        <taxon>Tracheophyta</taxon>
        <taxon>Spermatophyta</taxon>
        <taxon>Magnoliopsida</taxon>
        <taxon>eudicotyledons</taxon>
        <taxon>Gunneridae</taxon>
        <taxon>Pentapetalae</taxon>
        <taxon>asterids</taxon>
        <taxon>lamiids</taxon>
        <taxon>Lamiales</taxon>
        <taxon>Scrophulariaceae</taxon>
        <taxon>Buddlejeae</taxon>
        <taxon>Buddleja</taxon>
    </lineage>
</organism>
<keyword evidence="13 15" id="KW-0862">Zinc</keyword>
<comment type="subunit">
    <text evidence="15">Component of the ribosome quality control complex (RQC).</text>
</comment>
<dbReference type="InterPro" id="IPR054476">
    <property type="entry name" value="Ltn1_N"/>
</dbReference>
<dbReference type="GO" id="GO:0008270">
    <property type="term" value="F:zinc ion binding"/>
    <property type="evidence" value="ECO:0007669"/>
    <property type="project" value="UniProtKB-KW"/>
</dbReference>
<dbReference type="Gene3D" id="1.25.10.10">
    <property type="entry name" value="Leucine-rich Repeat Variant"/>
    <property type="match status" value="1"/>
</dbReference>
<dbReference type="Pfam" id="PF22958">
    <property type="entry name" value="Ltn1_1st"/>
    <property type="match status" value="1"/>
</dbReference>
<dbReference type="InterPro" id="IPR054478">
    <property type="entry name" value="LTN1_UBC"/>
</dbReference>
<dbReference type="SMART" id="SM00184">
    <property type="entry name" value="RING"/>
    <property type="match status" value="1"/>
</dbReference>
<comment type="similarity">
    <text evidence="4 15">Belongs to the LTN1 family.</text>
</comment>
<dbReference type="Pfam" id="PF22999">
    <property type="entry name" value="LTN1_E3_ligase_6th"/>
    <property type="match status" value="1"/>
</dbReference>
<sequence length="1735" mass="194787">MGRPKGEASRTKSRPSSSSMAASLLPSGAAAVGFGGYVGSSRLDSSLASTPDASPFLWPKQDIDGEVAQHLKRLSRKDPTTKLKALTSLSQLIKQKTAKEIVTIVPQWAFEYKKLLLDYNREVRRATHDTMTNLVNAVGRDLAPHLKSLIGPWWFSQFDSVYEVSQAAKRSFQTAFPAQERRIDALMLYSTEIFTYIEENLKLTPQSLSDKATASDELEEMHRQVLSSSLLALAALLDVFLSWSSESSENVTGESKHAMKARTVAVSSAEKLFSTHKYFLDFLKSQSPAIRSPAYSVVRSSIKNIPHAISEGDMKVIAAAILGCFQEKHPACHSSMWDTLLLFSKSFPDSWTAVNVQKTILNRLWNFLRNGCFGSQQVSYPALVLFLETVPSKAIIGDKFFLEFFQNLWVGRNISYSSDAERLAFFQALEECFVWGLRNASRYCDGVDAIYHFRRTLDDEILIQLMWHEYIDTLGQSKNNTQVTHKESREAVNSKHSMDYAESLGKCIIKILSAIHCLEHDLLLHFCLKFQADCLDMFQQTEFSSWKQSLPSILPLPERPPWPAVAAVASLSQNSTLDVPPSPVNLPAQYVAPKSDSHPLATAASTAARLDLLLALLDDECFSEQWDAIITYLLNREKIGFNPGTIDRSHITILAILMEKVREGTRKSVHRSDSFHKNWQHELLDLVAVAVVRASPPFGNSDARFLCAVLGGGLEDDKVSVLSRNTLILIFEEVFRRLMTFMMDSNFVWVQDTIEAESELVQGILAAIFIIDWEFSWISVSEGKLDEEQIGNIKARLAFCEAVHAFRCKICDQFLKDQVEEQQLLEQFLTKNDSWPLWIMPDSTTGARLETENVPPQAPKNTKFIALVDKLITKIGFDRVVAGVISTASVSPMKDPVENLPINQSHYSRPWLAAEILCTWKWLGGNVLHSFLPSFQGYVKNGDSGFSDSILQILLDGALVQGAGSGLHLLWHAPFDELEAVEEPFLRAFLSVLSAFFQDNLWGNKKATSLLKQLLDKLYICDTTNSNCLRIFPSVMSILVRPLSSEFEDCMDDESNPSSQSELHHVTVDWIKRTVSFPPLDAWQTGEDMEDWLRLVISCFPIKATEKMQGLKPERCVSPMERAVLYELFKKQRQGASAVVNKLPLVQMLLSKLMIISVAYCWEDFDEDDWKFVLHRLRFWIESAVVMMEEVVENVNDTLANGSDDVNASLNKLENIVMINDPLTIELARNALVGFSLFYSLVGLNDKEHVENLSPSGYEKWEFITDRIFECVLRLFFCTAATEAIANSCCHEASSIIASSRLDHHQFWELVATCVVQSRPHARDKAMKSIDIWGLSKGAITSLYALLFSCKPLPPLQFAAFVLLSTEPMADLAFTCDRDKVLNGGTSNKEDSHGLDMTSAENDHLREEISCKLEKLPHEIFEMDLVAHERVNVFIAWCLLLSHIVSLPSSSPARERIIQYVQNSTNSAILDCLFQHIPLELFMGISSRKKDIELPAAVSEAANAAIRAITTNSVLFAVELLWPIGPEKMASIAGAVFGLMLHSLPAYVRGWFIDVRDRSASSAIESFTKAWCSPTLISNELSQIKKGSFADENFSISVSKSANEVVATYTKDETGMDLVIRLPPSYPLRPVDIDCTKSLGISEVKRRKWLMSLTSFVRNQNGALAEAIRIWKSNFDKEFEGVEECPICYSVIHTVNHSMPRLACKTCKHKFHSACLYKWFSTSHKSTCPLCQSPF</sequence>
<dbReference type="Pfam" id="PF23009">
    <property type="entry name" value="UBC_like"/>
    <property type="match status" value="1"/>
</dbReference>
<evidence type="ECO:0000256" key="7">
    <source>
        <dbReference type="ARBA" id="ARBA00022490"/>
    </source>
</evidence>
<evidence type="ECO:0000256" key="12">
    <source>
        <dbReference type="ARBA" id="ARBA00022786"/>
    </source>
</evidence>
<evidence type="ECO:0000256" key="1">
    <source>
        <dbReference type="ARBA" id="ARBA00000900"/>
    </source>
</evidence>
<dbReference type="Pfam" id="PF13639">
    <property type="entry name" value="zf-RING_2"/>
    <property type="match status" value="1"/>
</dbReference>
<keyword evidence="8 15" id="KW-0808">Transferase</keyword>
<dbReference type="EMBL" id="WHWC01000002">
    <property type="protein sequence ID" value="KAG8387925.1"/>
    <property type="molecule type" value="Genomic_DNA"/>
</dbReference>
<keyword evidence="10" id="KW-0677">Repeat</keyword>
<dbReference type="InterPro" id="IPR039795">
    <property type="entry name" value="LTN1/Rkr1"/>
</dbReference>
<protein>
    <recommendedName>
        <fullName evidence="6 15">E3 ubiquitin-protein ligase listerin</fullName>
        <ecNumber evidence="5 15">2.3.2.27</ecNumber>
    </recommendedName>
    <alternativeName>
        <fullName evidence="15">RING-type E3 ubiquitin transferase listerin</fullName>
    </alternativeName>
</protein>
<evidence type="ECO:0000259" key="17">
    <source>
        <dbReference type="PROSITE" id="PS50089"/>
    </source>
</evidence>
<name>A0AAV6Y911_9LAMI</name>
<evidence type="ECO:0000256" key="14">
    <source>
        <dbReference type="PROSITE-ProRule" id="PRU00175"/>
    </source>
</evidence>
<dbReference type="InterPro" id="IPR011989">
    <property type="entry name" value="ARM-like"/>
</dbReference>
<dbReference type="PANTHER" id="PTHR12389">
    <property type="entry name" value="ZINC FINGER PROTEIN 294"/>
    <property type="match status" value="1"/>
</dbReference>
<feature type="domain" description="RING-type" evidence="17">
    <location>
        <begin position="1685"/>
        <end position="1732"/>
    </location>
</feature>
<comment type="function">
    <text evidence="15">E3 ubiquitin-protein ligase. Component of the ribosome quality control complex (RQC), a ribosome-associated complex that mediates ubiquitination and extraction of incompletely synthesized nascent chains for proteasomal degradation.</text>
</comment>
<evidence type="ECO:0000256" key="3">
    <source>
        <dbReference type="ARBA" id="ARBA00004906"/>
    </source>
</evidence>
<dbReference type="SUPFAM" id="SSF48371">
    <property type="entry name" value="ARM repeat"/>
    <property type="match status" value="1"/>
</dbReference>
<keyword evidence="9 15" id="KW-0479">Metal-binding</keyword>
<evidence type="ECO:0000256" key="8">
    <source>
        <dbReference type="ARBA" id="ARBA00022679"/>
    </source>
</evidence>
<dbReference type="PANTHER" id="PTHR12389:SF0">
    <property type="entry name" value="E3 UBIQUITIN-PROTEIN LIGASE LISTERIN"/>
    <property type="match status" value="1"/>
</dbReference>
<evidence type="ECO:0000256" key="10">
    <source>
        <dbReference type="ARBA" id="ARBA00022737"/>
    </source>
</evidence>